<reference evidence="1" key="1">
    <citation type="submission" date="2020-11" db="EMBL/GenBank/DDBJ databases">
        <authorList>
            <person name="Tran Van P."/>
        </authorList>
    </citation>
    <scope>NUCLEOTIDE SEQUENCE</scope>
</reference>
<name>A0A7R9HMW9_9NEOP</name>
<gene>
    <name evidence="1" type="ORF">TMSB3V08_LOCUS5071</name>
</gene>
<proteinExistence type="predicted"/>
<evidence type="ECO:0000313" key="1">
    <source>
        <dbReference type="EMBL" id="CAD7428259.1"/>
    </source>
</evidence>
<protein>
    <submittedName>
        <fullName evidence="1">Uncharacterized protein</fullName>
    </submittedName>
</protein>
<dbReference type="EMBL" id="OB793684">
    <property type="protein sequence ID" value="CAD7428259.1"/>
    <property type="molecule type" value="Genomic_DNA"/>
</dbReference>
<sequence length="129" mass="14419">MTECNDRGSIYTQSNDLFLSQLVLSARQPGAREDPMPWAMTSISILVSTRLVGSTYWRQGCDITRLGVSERQGKHLSHSTTNARQERFVLDRALCRRKPIFILPPTAMARGSCRTEPCDGGHPLTTIAR</sequence>
<accession>A0A7R9HMW9</accession>
<dbReference type="AlphaFoldDB" id="A0A7R9HMW9"/>
<organism evidence="1">
    <name type="scientific">Timema monikensis</name>
    <dbReference type="NCBI Taxonomy" id="170555"/>
    <lineage>
        <taxon>Eukaryota</taxon>
        <taxon>Metazoa</taxon>
        <taxon>Ecdysozoa</taxon>
        <taxon>Arthropoda</taxon>
        <taxon>Hexapoda</taxon>
        <taxon>Insecta</taxon>
        <taxon>Pterygota</taxon>
        <taxon>Neoptera</taxon>
        <taxon>Polyneoptera</taxon>
        <taxon>Phasmatodea</taxon>
        <taxon>Timematodea</taxon>
        <taxon>Timematoidea</taxon>
        <taxon>Timematidae</taxon>
        <taxon>Timema</taxon>
    </lineage>
</organism>